<proteinExistence type="predicted"/>
<keyword evidence="3" id="KW-1185">Reference proteome</keyword>
<protein>
    <submittedName>
        <fullName evidence="2">Uncharacterized protein</fullName>
    </submittedName>
</protein>
<accession>A0A8C8ACY9</accession>
<name>A0A8C8ACY9_9STRI</name>
<organism evidence="2 3">
    <name type="scientific">Otus sunia</name>
    <name type="common">Oriental scops-owl</name>
    <dbReference type="NCBI Taxonomy" id="257818"/>
    <lineage>
        <taxon>Eukaryota</taxon>
        <taxon>Metazoa</taxon>
        <taxon>Chordata</taxon>
        <taxon>Craniata</taxon>
        <taxon>Vertebrata</taxon>
        <taxon>Euteleostomi</taxon>
        <taxon>Archelosauria</taxon>
        <taxon>Archosauria</taxon>
        <taxon>Dinosauria</taxon>
        <taxon>Saurischia</taxon>
        <taxon>Theropoda</taxon>
        <taxon>Coelurosauria</taxon>
        <taxon>Aves</taxon>
        <taxon>Neognathae</taxon>
        <taxon>Neoaves</taxon>
        <taxon>Telluraves</taxon>
        <taxon>Strigiformes</taxon>
        <taxon>Strigidae</taxon>
        <taxon>Otus</taxon>
    </lineage>
</organism>
<dbReference type="Ensembl" id="ENSOSUT00000003347.1">
    <property type="protein sequence ID" value="ENSOSUP00000003254.1"/>
    <property type="gene ID" value="ENSOSUG00000002287.1"/>
</dbReference>
<feature type="compositionally biased region" description="Polar residues" evidence="1">
    <location>
        <begin position="82"/>
        <end position="93"/>
    </location>
</feature>
<sequence>MPGSRASVPLTQCLGHGSLSAPRAVLREGSPRPWLRGSPGAGPGGPGTHILTHCPTEQLQPTMQDSSQEWERMRAPFSTVQRLMRTPSSTTTPAPIVTLGPMTPAQPGTPARTWMRCRMPGLKM</sequence>
<reference evidence="2" key="2">
    <citation type="submission" date="2025-09" db="UniProtKB">
        <authorList>
            <consortium name="Ensembl"/>
        </authorList>
    </citation>
    <scope>IDENTIFICATION</scope>
</reference>
<dbReference type="AlphaFoldDB" id="A0A8C8ACY9"/>
<reference evidence="2" key="1">
    <citation type="submission" date="2025-08" db="UniProtKB">
        <authorList>
            <consortium name="Ensembl"/>
        </authorList>
    </citation>
    <scope>IDENTIFICATION</scope>
</reference>
<feature type="region of interest" description="Disordered" evidence="1">
    <location>
        <begin position="82"/>
        <end position="110"/>
    </location>
</feature>
<evidence type="ECO:0000313" key="2">
    <source>
        <dbReference type="Ensembl" id="ENSOSUP00000003254.1"/>
    </source>
</evidence>
<evidence type="ECO:0000313" key="3">
    <source>
        <dbReference type="Proteomes" id="UP000694552"/>
    </source>
</evidence>
<feature type="region of interest" description="Disordered" evidence="1">
    <location>
        <begin position="1"/>
        <end position="50"/>
    </location>
</feature>
<dbReference type="Proteomes" id="UP000694552">
    <property type="component" value="Unplaced"/>
</dbReference>
<evidence type="ECO:0000256" key="1">
    <source>
        <dbReference type="SAM" id="MobiDB-lite"/>
    </source>
</evidence>